<dbReference type="NCBIfam" id="TIGR01829">
    <property type="entry name" value="AcAcCoA_reduct"/>
    <property type="match status" value="1"/>
</dbReference>
<dbReference type="PROSITE" id="PS00061">
    <property type="entry name" value="ADH_SHORT"/>
    <property type="match status" value="1"/>
</dbReference>
<dbReference type="RefSeq" id="WP_091824668.1">
    <property type="nucleotide sequence ID" value="NZ_FNRJ01000004.1"/>
</dbReference>
<keyword evidence="5" id="KW-1185">Reference proteome</keyword>
<evidence type="ECO:0000256" key="2">
    <source>
        <dbReference type="ARBA" id="ARBA00023002"/>
    </source>
</evidence>
<dbReference type="EMBL" id="FNRJ01000004">
    <property type="protein sequence ID" value="SEA50772.1"/>
    <property type="molecule type" value="Genomic_DNA"/>
</dbReference>
<feature type="domain" description="Ketoreductase" evidence="3">
    <location>
        <begin position="4"/>
        <end position="187"/>
    </location>
</feature>
<evidence type="ECO:0000313" key="4">
    <source>
        <dbReference type="EMBL" id="SEA50772.1"/>
    </source>
</evidence>
<dbReference type="NCBIfam" id="NF009466">
    <property type="entry name" value="PRK12826.1-2"/>
    <property type="match status" value="1"/>
</dbReference>
<comment type="similarity">
    <text evidence="1">Belongs to the short-chain dehydrogenases/reductases (SDR) family.</text>
</comment>
<sequence>MSKKVALVTGGTGGLGEAICRKLVDAGFHVVAGYNSGGNHDKAKAWQEEQRKAGYEIDVAYGDVTSEESCAACIETVKELTGRNVDVLVNNAGITRDGQFKKMSWEQWNEVLSANLDSMFHMTRLVINPMIDQGFGRVINISSVNAQKGQFGQTNYSAAKAGIHGFTKALAQEVAAKGVTVNTVSPGYVMTPMVAKIDDSVLEKIAKSIPVGRLGEPDEIGRIVTFLAEDESAYITGADFSINGGLHMF</sequence>
<protein>
    <submittedName>
        <fullName evidence="4">3-oxoacyl-[acyl-carrier-protein] reductase</fullName>
    </submittedName>
</protein>
<dbReference type="SMART" id="SM00822">
    <property type="entry name" value="PKS_KR"/>
    <property type="match status" value="1"/>
</dbReference>
<dbReference type="InterPro" id="IPR011283">
    <property type="entry name" value="Acetoacetyl-CoA_reductase"/>
</dbReference>
<dbReference type="PANTHER" id="PTHR42879">
    <property type="entry name" value="3-OXOACYL-(ACYL-CARRIER-PROTEIN) REDUCTASE"/>
    <property type="match status" value="1"/>
</dbReference>
<dbReference type="FunFam" id="3.40.50.720:FF:000173">
    <property type="entry name" value="3-oxoacyl-[acyl-carrier protein] reductase"/>
    <property type="match status" value="1"/>
</dbReference>
<dbReference type="GO" id="GO:0032787">
    <property type="term" value="P:monocarboxylic acid metabolic process"/>
    <property type="evidence" value="ECO:0007669"/>
    <property type="project" value="UniProtKB-ARBA"/>
</dbReference>
<dbReference type="AlphaFoldDB" id="A0A1H4BSG1"/>
<dbReference type="SUPFAM" id="SSF51735">
    <property type="entry name" value="NAD(P)-binding Rossmann-fold domains"/>
    <property type="match status" value="1"/>
</dbReference>
<evidence type="ECO:0000259" key="3">
    <source>
        <dbReference type="SMART" id="SM00822"/>
    </source>
</evidence>
<accession>A0A1H4BSG1</accession>
<dbReference type="GO" id="GO:0018454">
    <property type="term" value="F:acetoacetyl-CoA reductase activity"/>
    <property type="evidence" value="ECO:0007669"/>
    <property type="project" value="InterPro"/>
</dbReference>
<reference evidence="5" key="1">
    <citation type="submission" date="2016-10" db="EMBL/GenBank/DDBJ databases">
        <authorList>
            <person name="Varghese N."/>
            <person name="Submissions S."/>
        </authorList>
    </citation>
    <scope>NUCLEOTIDE SEQUENCE [LARGE SCALE GENOMIC DNA]</scope>
    <source>
        <strain evidence="5">DSM 11526</strain>
    </source>
</reference>
<dbReference type="NCBIfam" id="NF009464">
    <property type="entry name" value="PRK12824.1"/>
    <property type="match status" value="1"/>
</dbReference>
<dbReference type="InterPro" id="IPR020904">
    <property type="entry name" value="Sc_DH/Rdtase_CS"/>
</dbReference>
<dbReference type="InterPro" id="IPR002347">
    <property type="entry name" value="SDR_fam"/>
</dbReference>
<dbReference type="OrthoDB" id="9804774at2"/>
<dbReference type="Gene3D" id="3.40.50.720">
    <property type="entry name" value="NAD(P)-binding Rossmann-like Domain"/>
    <property type="match status" value="1"/>
</dbReference>
<dbReference type="GO" id="GO:0005737">
    <property type="term" value="C:cytoplasm"/>
    <property type="evidence" value="ECO:0007669"/>
    <property type="project" value="InterPro"/>
</dbReference>
<dbReference type="GO" id="GO:0042619">
    <property type="term" value="P:poly-hydroxybutyrate biosynthetic process"/>
    <property type="evidence" value="ECO:0007669"/>
    <property type="project" value="InterPro"/>
</dbReference>
<dbReference type="STRING" id="1122198.SAMN02745729_10442"/>
<organism evidence="4 5">
    <name type="scientific">Marinobacterium iners DSM 11526</name>
    <dbReference type="NCBI Taxonomy" id="1122198"/>
    <lineage>
        <taxon>Bacteria</taxon>
        <taxon>Pseudomonadati</taxon>
        <taxon>Pseudomonadota</taxon>
        <taxon>Gammaproteobacteria</taxon>
        <taxon>Oceanospirillales</taxon>
        <taxon>Oceanospirillaceae</taxon>
        <taxon>Marinobacterium</taxon>
    </lineage>
</organism>
<gene>
    <name evidence="4" type="ORF">SAMN02745729_10442</name>
</gene>
<evidence type="ECO:0000256" key="1">
    <source>
        <dbReference type="ARBA" id="ARBA00006484"/>
    </source>
</evidence>
<dbReference type="Proteomes" id="UP000242469">
    <property type="component" value="Unassembled WGS sequence"/>
</dbReference>
<proteinExistence type="inferred from homology"/>
<evidence type="ECO:0000313" key="5">
    <source>
        <dbReference type="Proteomes" id="UP000242469"/>
    </source>
</evidence>
<dbReference type="InterPro" id="IPR050259">
    <property type="entry name" value="SDR"/>
</dbReference>
<dbReference type="InterPro" id="IPR057326">
    <property type="entry name" value="KR_dom"/>
</dbReference>
<name>A0A1H4BSG1_9GAMM</name>
<dbReference type="Pfam" id="PF13561">
    <property type="entry name" value="adh_short_C2"/>
    <property type="match status" value="1"/>
</dbReference>
<dbReference type="PRINTS" id="PR00080">
    <property type="entry name" value="SDRFAMILY"/>
</dbReference>
<dbReference type="PANTHER" id="PTHR42879:SF2">
    <property type="entry name" value="3-OXOACYL-[ACYL-CARRIER-PROTEIN] REDUCTASE FABG"/>
    <property type="match status" value="1"/>
</dbReference>
<dbReference type="PRINTS" id="PR00081">
    <property type="entry name" value="GDHRDH"/>
</dbReference>
<dbReference type="InterPro" id="IPR036291">
    <property type="entry name" value="NAD(P)-bd_dom_sf"/>
</dbReference>
<keyword evidence="2" id="KW-0560">Oxidoreductase</keyword>